<feature type="compositionally biased region" description="Low complexity" evidence="1">
    <location>
        <begin position="71"/>
        <end position="88"/>
    </location>
</feature>
<organism evidence="4 5">
    <name type="scientific">Streptomyces mesophilus</name>
    <dbReference type="NCBI Taxonomy" id="1775132"/>
    <lineage>
        <taxon>Bacteria</taxon>
        <taxon>Bacillati</taxon>
        <taxon>Actinomycetota</taxon>
        <taxon>Actinomycetes</taxon>
        <taxon>Kitasatosporales</taxon>
        <taxon>Streptomycetaceae</taxon>
        <taxon>Streptomyces</taxon>
    </lineage>
</organism>
<dbReference type="NCBIfam" id="TIGR01167">
    <property type="entry name" value="LPXTG_anchor"/>
    <property type="match status" value="1"/>
</dbReference>
<evidence type="ECO:0000256" key="3">
    <source>
        <dbReference type="SAM" id="SignalP"/>
    </source>
</evidence>
<keyword evidence="3" id="KW-0732">Signal</keyword>
<keyword evidence="2" id="KW-0812">Transmembrane</keyword>
<feature type="region of interest" description="Disordered" evidence="1">
    <location>
        <begin position="29"/>
        <end position="120"/>
    </location>
</feature>
<protein>
    <submittedName>
        <fullName evidence="4">LPXTG cell wall anchor domain-containing protein</fullName>
    </submittedName>
</protein>
<comment type="caution">
    <text evidence="4">The sequence shown here is derived from an EMBL/GenBank/DDBJ whole genome shotgun (WGS) entry which is preliminary data.</text>
</comment>
<feature type="compositionally biased region" description="Low complexity" evidence="1">
    <location>
        <begin position="29"/>
        <end position="64"/>
    </location>
</feature>
<dbReference type="AlphaFoldDB" id="A0A6G4XE74"/>
<evidence type="ECO:0000313" key="5">
    <source>
        <dbReference type="Proteomes" id="UP000481109"/>
    </source>
</evidence>
<evidence type="ECO:0000313" key="4">
    <source>
        <dbReference type="EMBL" id="NGO75839.1"/>
    </source>
</evidence>
<dbReference type="Proteomes" id="UP000481109">
    <property type="component" value="Unassembled WGS sequence"/>
</dbReference>
<dbReference type="RefSeq" id="WP_165331350.1">
    <property type="nucleotide sequence ID" value="NZ_JAAKZW010000021.1"/>
</dbReference>
<feature type="region of interest" description="Disordered" evidence="1">
    <location>
        <begin position="269"/>
        <end position="291"/>
    </location>
</feature>
<dbReference type="EMBL" id="JAAKZW010000021">
    <property type="protein sequence ID" value="NGO75839.1"/>
    <property type="molecule type" value="Genomic_DNA"/>
</dbReference>
<proteinExistence type="predicted"/>
<feature type="signal peptide" evidence="3">
    <location>
        <begin position="1"/>
        <end position="29"/>
    </location>
</feature>
<keyword evidence="2" id="KW-0472">Membrane</keyword>
<feature type="transmembrane region" description="Helical" evidence="2">
    <location>
        <begin position="311"/>
        <end position="332"/>
    </location>
</feature>
<feature type="compositionally biased region" description="Low complexity" evidence="1">
    <location>
        <begin position="95"/>
        <end position="117"/>
    </location>
</feature>
<feature type="chain" id="PRO_5026112965" evidence="3">
    <location>
        <begin position="30"/>
        <end position="342"/>
    </location>
</feature>
<name>A0A6G4XE74_9ACTN</name>
<evidence type="ECO:0000256" key="2">
    <source>
        <dbReference type="SAM" id="Phobius"/>
    </source>
</evidence>
<sequence length="342" mass="34730">MKLRRSLAAAAVTAVIAPAALLAAPSAFATETPGSSETTASTETPGAGETTATTPEETPGTGETSTEEETPGTGETSAAEETPGTGETSTEEETPGTATPGATESTTTSPSPSPTESLTEGCEDAAFNASISGLPGKIVAGSGWKQFNLNLDNSKGKKAEDVLLGAVLLYKKDAHGDFTSSLASKYAQIQYFDGEKWTSELSAGGEIGGFITVEAGEKISLKLRLSIKSTAPAGSAVGIAFGVYTDEKGENCFADESWYSFEVLAAGSKPPTGDNDNKPQEGKPPVKVKPAADEVEDLTGNLAETGSDSQLPVIGLIGGITVVAGAGVVFAVKRRRTVGAEA</sequence>
<accession>A0A6G4XE74</accession>
<dbReference type="NCBIfam" id="NF041528">
    <property type="entry name" value="strep_LAETG"/>
    <property type="match status" value="1"/>
</dbReference>
<gene>
    <name evidence="4" type="ORF">G6045_09165</name>
</gene>
<reference evidence="4 5" key="1">
    <citation type="submission" date="2020-02" db="EMBL/GenBank/DDBJ databases">
        <title>Whole-genome analyses of novel actinobacteria.</title>
        <authorList>
            <person name="Sahin N."/>
            <person name="Tokatli A."/>
        </authorList>
    </citation>
    <scope>NUCLEOTIDE SEQUENCE [LARGE SCALE GENOMIC DNA]</scope>
    <source>
        <strain evidence="4 5">YC504</strain>
    </source>
</reference>
<keyword evidence="2" id="KW-1133">Transmembrane helix</keyword>
<keyword evidence="5" id="KW-1185">Reference proteome</keyword>
<evidence type="ECO:0000256" key="1">
    <source>
        <dbReference type="SAM" id="MobiDB-lite"/>
    </source>
</evidence>